<dbReference type="GO" id="GO:0043856">
    <property type="term" value="F:anti-sigma factor antagonist activity"/>
    <property type="evidence" value="ECO:0007669"/>
    <property type="project" value="TreeGrafter"/>
</dbReference>
<dbReference type="AlphaFoldDB" id="A0A2S2CSH7"/>
<dbReference type="EMBL" id="CP029353">
    <property type="protein sequence ID" value="AWK87428.1"/>
    <property type="molecule type" value="Genomic_DNA"/>
</dbReference>
<sequence length="101" mass="11295">MEYRVSETAEGLWLGFSGRLEFTDHERLPEIVDAVRNGRSRRAVLDLSELEFIDSAGLGMLLILHEEAETMNLRLVVRGARGAVKQSLDLAKLNEILSIEG</sequence>
<dbReference type="OrthoDB" id="8236316at2"/>
<evidence type="ECO:0000259" key="1">
    <source>
        <dbReference type="PROSITE" id="PS50801"/>
    </source>
</evidence>
<accession>A0A2S2CSH7</accession>
<feature type="domain" description="STAS" evidence="1">
    <location>
        <begin position="1"/>
        <end position="101"/>
    </location>
</feature>
<dbReference type="InterPro" id="IPR036513">
    <property type="entry name" value="STAS_dom_sf"/>
</dbReference>
<reference evidence="3" key="1">
    <citation type="submission" date="2018-05" db="EMBL/GenBank/DDBJ databases">
        <title>Azospirillum thermophila sp. nov., a novel isolated from hot spring.</title>
        <authorList>
            <person name="Zhao Z."/>
        </authorList>
    </citation>
    <scope>NUCLEOTIDE SEQUENCE [LARGE SCALE GENOMIC DNA]</scope>
    <source>
        <strain evidence="3">CFH 70021</strain>
    </source>
</reference>
<proteinExistence type="predicted"/>
<dbReference type="CDD" id="cd07043">
    <property type="entry name" value="STAS_anti-anti-sigma_factors"/>
    <property type="match status" value="1"/>
</dbReference>
<organism evidence="2 3">
    <name type="scientific">Azospirillum thermophilum</name>
    <dbReference type="NCBI Taxonomy" id="2202148"/>
    <lineage>
        <taxon>Bacteria</taxon>
        <taxon>Pseudomonadati</taxon>
        <taxon>Pseudomonadota</taxon>
        <taxon>Alphaproteobacteria</taxon>
        <taxon>Rhodospirillales</taxon>
        <taxon>Azospirillaceae</taxon>
        <taxon>Azospirillum</taxon>
    </lineage>
</organism>
<gene>
    <name evidence="2" type="ORF">DEW08_15430</name>
</gene>
<dbReference type="Pfam" id="PF13466">
    <property type="entry name" value="STAS_2"/>
    <property type="match status" value="1"/>
</dbReference>
<dbReference type="InterPro" id="IPR002645">
    <property type="entry name" value="STAS_dom"/>
</dbReference>
<dbReference type="RefSeq" id="WP_109328573.1">
    <property type="nucleotide sequence ID" value="NZ_CP029353.1"/>
</dbReference>
<evidence type="ECO:0000313" key="3">
    <source>
        <dbReference type="Proteomes" id="UP000245629"/>
    </source>
</evidence>
<keyword evidence="3" id="KW-1185">Reference proteome</keyword>
<dbReference type="Gene3D" id="3.30.750.24">
    <property type="entry name" value="STAS domain"/>
    <property type="match status" value="1"/>
</dbReference>
<dbReference type="PROSITE" id="PS50801">
    <property type="entry name" value="STAS"/>
    <property type="match status" value="1"/>
</dbReference>
<dbReference type="InterPro" id="IPR058548">
    <property type="entry name" value="MlaB-like_STAS"/>
</dbReference>
<name>A0A2S2CSH7_9PROT</name>
<dbReference type="Proteomes" id="UP000245629">
    <property type="component" value="Chromosome 2"/>
</dbReference>
<protein>
    <submittedName>
        <fullName evidence="2">Anti-sigma factor antagonist</fullName>
    </submittedName>
</protein>
<dbReference type="KEGG" id="azz:DEW08_15430"/>
<evidence type="ECO:0000313" key="2">
    <source>
        <dbReference type="EMBL" id="AWK87428.1"/>
    </source>
</evidence>
<dbReference type="SUPFAM" id="SSF52091">
    <property type="entry name" value="SpoIIaa-like"/>
    <property type="match status" value="1"/>
</dbReference>
<dbReference type="PANTHER" id="PTHR33495">
    <property type="entry name" value="ANTI-SIGMA FACTOR ANTAGONIST TM_1081-RELATED-RELATED"/>
    <property type="match status" value="1"/>
</dbReference>